<dbReference type="eggNOG" id="ENOG5032W22">
    <property type="taxonomic scope" value="Bacteria"/>
</dbReference>
<dbReference type="PROSITE" id="PS51257">
    <property type="entry name" value="PROKAR_LIPOPROTEIN"/>
    <property type="match status" value="1"/>
</dbReference>
<dbReference type="AlphaFoldDB" id="W7R2C0"/>
<evidence type="ECO:0000313" key="3">
    <source>
        <dbReference type="Proteomes" id="UP000019276"/>
    </source>
</evidence>
<name>W7R2C0_9ALTE</name>
<dbReference type="STRING" id="1328313.DS2_03115"/>
<feature type="chain" id="PRO_5004902013" description="Lipoprotein" evidence="1">
    <location>
        <begin position="22"/>
        <end position="177"/>
    </location>
</feature>
<keyword evidence="1" id="KW-0732">Signal</keyword>
<dbReference type="NCBIfam" id="NF047637">
    <property type="entry name" value="lipo_CC0125"/>
    <property type="match status" value="1"/>
</dbReference>
<proteinExistence type="predicted"/>
<accession>W7R2C0</accession>
<protein>
    <recommendedName>
        <fullName evidence="4">Lipoprotein</fullName>
    </recommendedName>
</protein>
<gene>
    <name evidence="2" type="ORF">DS2_03115</name>
</gene>
<sequence>MNSLNRLVLTLISVILISACASQPAYRPAKDNGFGYKEVKLTQDKYRVHFKHRSDDRAQAMNLALLRAAEITKLNDYDWFVVTNRETIIDKERVSPQSGVSVGRNHNVYRECGLLGCRTRSEPTTSVGVNMSFGDRDKSEIESILEVKLGKGELPDNDQAYLASELYNNLMPLTKDE</sequence>
<dbReference type="EMBL" id="ARZY01000003">
    <property type="protein sequence ID" value="EWH11780.1"/>
    <property type="molecule type" value="Genomic_DNA"/>
</dbReference>
<feature type="signal peptide" evidence="1">
    <location>
        <begin position="1"/>
        <end position="21"/>
    </location>
</feature>
<organism evidence="2 3">
    <name type="scientific">Catenovulum agarivorans DS-2</name>
    <dbReference type="NCBI Taxonomy" id="1328313"/>
    <lineage>
        <taxon>Bacteria</taxon>
        <taxon>Pseudomonadati</taxon>
        <taxon>Pseudomonadota</taxon>
        <taxon>Gammaproteobacteria</taxon>
        <taxon>Alteromonadales</taxon>
        <taxon>Alteromonadaceae</taxon>
        <taxon>Catenovulum</taxon>
    </lineage>
</organism>
<dbReference type="Proteomes" id="UP000019276">
    <property type="component" value="Unassembled WGS sequence"/>
</dbReference>
<comment type="caution">
    <text evidence="2">The sequence shown here is derived from an EMBL/GenBank/DDBJ whole genome shotgun (WGS) entry which is preliminary data.</text>
</comment>
<evidence type="ECO:0000256" key="1">
    <source>
        <dbReference type="SAM" id="SignalP"/>
    </source>
</evidence>
<evidence type="ECO:0008006" key="4">
    <source>
        <dbReference type="Google" id="ProtNLM"/>
    </source>
</evidence>
<dbReference type="OrthoDB" id="7172943at2"/>
<reference evidence="2 3" key="1">
    <citation type="journal article" date="2014" name="Genome Announc.">
        <title>Draft Genome Sequence of the Agar-Degrading Bacterium Catenovulum sp. Strain DS-2, Isolated from Intestines of Haliotis diversicolor.</title>
        <authorList>
            <person name="Shan D."/>
            <person name="Li X."/>
            <person name="Gu Z."/>
            <person name="Wei G."/>
            <person name="Gao Z."/>
            <person name="Shao Z."/>
        </authorList>
    </citation>
    <scope>NUCLEOTIDE SEQUENCE [LARGE SCALE GENOMIC DNA]</scope>
    <source>
        <strain evidence="2 3">DS-2</strain>
    </source>
</reference>
<evidence type="ECO:0000313" key="2">
    <source>
        <dbReference type="EMBL" id="EWH11780.1"/>
    </source>
</evidence>
<keyword evidence="3" id="KW-1185">Reference proteome</keyword>